<dbReference type="Proteomes" id="UP000524246">
    <property type="component" value="Unassembled WGS sequence"/>
</dbReference>
<proteinExistence type="predicted"/>
<reference evidence="2 3" key="1">
    <citation type="journal article" date="2020" name="Biotechnol. Biofuels">
        <title>New insights from the biogas microbiome by comprehensive genome-resolved metagenomics of nearly 1600 species originating from multiple anaerobic digesters.</title>
        <authorList>
            <person name="Campanaro S."/>
            <person name="Treu L."/>
            <person name="Rodriguez-R L.M."/>
            <person name="Kovalovszki A."/>
            <person name="Ziels R.M."/>
            <person name="Maus I."/>
            <person name="Zhu X."/>
            <person name="Kougias P.G."/>
            <person name="Basile A."/>
            <person name="Luo G."/>
            <person name="Schluter A."/>
            <person name="Konstantinidis K.T."/>
            <person name="Angelidaki I."/>
        </authorList>
    </citation>
    <scope>NUCLEOTIDE SEQUENCE [LARGE SCALE GENOMIC DNA]</scope>
    <source>
        <strain evidence="2">AS27yjCOA_65</strain>
    </source>
</reference>
<feature type="compositionally biased region" description="Polar residues" evidence="1">
    <location>
        <begin position="9"/>
        <end position="21"/>
    </location>
</feature>
<gene>
    <name evidence="2" type="ORF">GYA55_04170</name>
</gene>
<dbReference type="EMBL" id="JAAZON010000172">
    <property type="protein sequence ID" value="NMC62342.1"/>
    <property type="molecule type" value="Genomic_DNA"/>
</dbReference>
<evidence type="ECO:0000313" key="2">
    <source>
        <dbReference type="EMBL" id="NMC62342.1"/>
    </source>
</evidence>
<dbReference type="AlphaFoldDB" id="A0A7X9FQB1"/>
<feature type="region of interest" description="Disordered" evidence="1">
    <location>
        <begin position="410"/>
        <end position="437"/>
    </location>
</feature>
<protein>
    <submittedName>
        <fullName evidence="2">Uncharacterized protein</fullName>
    </submittedName>
</protein>
<evidence type="ECO:0000313" key="3">
    <source>
        <dbReference type="Proteomes" id="UP000524246"/>
    </source>
</evidence>
<accession>A0A7X9FQB1</accession>
<feature type="compositionally biased region" description="Basic residues" evidence="1">
    <location>
        <begin position="411"/>
        <end position="437"/>
    </location>
</feature>
<feature type="region of interest" description="Disordered" evidence="1">
    <location>
        <begin position="1"/>
        <end position="21"/>
    </location>
</feature>
<evidence type="ECO:0000256" key="1">
    <source>
        <dbReference type="SAM" id="MobiDB-lite"/>
    </source>
</evidence>
<comment type="caution">
    <text evidence="2">The sequence shown here is derived from an EMBL/GenBank/DDBJ whole genome shotgun (WGS) entry which is preliminary data.</text>
</comment>
<name>A0A7X9FQB1_9DELT</name>
<organism evidence="2 3">
    <name type="scientific">SAR324 cluster bacterium</name>
    <dbReference type="NCBI Taxonomy" id="2024889"/>
    <lineage>
        <taxon>Bacteria</taxon>
        <taxon>Deltaproteobacteria</taxon>
        <taxon>SAR324 cluster</taxon>
    </lineage>
</organism>
<sequence length="437" mass="50278">MIDEESTNSDEISGTPSIPTFSTMKASDSVSQFLQSLKNQVDPLTAKASLRVTPHGVFVEKTFLPSFFSLYQNWFKEKLGHEAGLSEQKCMKKFFNTPNPPLYYLVEAKQCMIGHLVKREYADPQRLGLPCYLGSVDDTRRMLHPRDPLLMYMSNLQSIQGSQGREFILQTAKGKWTFSEKVLVEFARVLQRSPKLSLQFPEYSGALRDSFKVLASVLERARLAPPSQRLLVPHAYRSRKDLNYIAMGGLTFVVEGKTKIIACYEVGGRTLFRFIKMEFALLHRTADKRHRNSVEILPPQNRELALIQARGRTYSLHPRGFIEFVRAIMHSSIEGSALDSRYSVKDCLDEFTRALQNADPIENNKVSRHLGRIRTNHPHCLITSRWIFVSTLRNRLIACVDRFHSTQNNVRPRHFHRDGRPHGNRLFNQRRSKSKQL</sequence>